<dbReference type="InterPro" id="IPR049163">
    <property type="entry name" value="Pif1-like_2B_dom"/>
</dbReference>
<evidence type="ECO:0000313" key="2">
    <source>
        <dbReference type="EMBL" id="KAL3890903.1"/>
    </source>
</evidence>
<dbReference type="Proteomes" id="UP001634394">
    <property type="component" value="Unassembled WGS sequence"/>
</dbReference>
<gene>
    <name evidence="2" type="ORF">ACJMK2_003174</name>
</gene>
<organism evidence="2 3">
    <name type="scientific">Sinanodonta woodiana</name>
    <name type="common">Chinese pond mussel</name>
    <name type="synonym">Anodonta woodiana</name>
    <dbReference type="NCBI Taxonomy" id="1069815"/>
    <lineage>
        <taxon>Eukaryota</taxon>
        <taxon>Metazoa</taxon>
        <taxon>Spiralia</taxon>
        <taxon>Lophotrochozoa</taxon>
        <taxon>Mollusca</taxon>
        <taxon>Bivalvia</taxon>
        <taxon>Autobranchia</taxon>
        <taxon>Heteroconchia</taxon>
        <taxon>Palaeoheterodonta</taxon>
        <taxon>Unionida</taxon>
        <taxon>Unionoidea</taxon>
        <taxon>Unionidae</taxon>
        <taxon>Unioninae</taxon>
        <taxon>Sinanodonta</taxon>
    </lineage>
</organism>
<evidence type="ECO:0000313" key="3">
    <source>
        <dbReference type="Proteomes" id="UP001634394"/>
    </source>
</evidence>
<dbReference type="EMBL" id="JBJQND010000001">
    <property type="protein sequence ID" value="KAL3890903.1"/>
    <property type="molecule type" value="Genomic_DNA"/>
</dbReference>
<dbReference type="AlphaFoldDB" id="A0ABD3Y107"/>
<feature type="domain" description="DNA helicase Pif1-like 2B" evidence="1">
    <location>
        <begin position="96"/>
        <end position="130"/>
    </location>
</feature>
<evidence type="ECO:0000259" key="1">
    <source>
        <dbReference type="Pfam" id="PF21530"/>
    </source>
</evidence>
<name>A0ABD3Y107_SINWO</name>
<accession>A0ABD3Y107</accession>
<comment type="caution">
    <text evidence="2">The sequence shown here is derived from an EMBL/GenBank/DDBJ whole genome shotgun (WGS) entry which is preliminary data.</text>
</comment>
<sequence length="173" mass="19487">MQLLQVFIIFSVIIVILTSYDLYEFPKINLTPLTETEAVLKGMGELLPGDEPIKIFDIFGTKFDVDYYNHLFLDSAFGIQSTYRAKDEGQKIYLQQSAVPKILVLKEGSPIILVRNLSNGLLNGTRGVVHLLPEKSHPVINFVGKFVPLPFISFEVFDLQCNKVVAIPIQYPV</sequence>
<protein>
    <recommendedName>
        <fullName evidence="1">DNA helicase Pif1-like 2B domain-containing protein</fullName>
    </recommendedName>
</protein>
<dbReference type="Pfam" id="PF21530">
    <property type="entry name" value="Pif1_2B_dom"/>
    <property type="match status" value="1"/>
</dbReference>
<proteinExistence type="predicted"/>
<reference evidence="2 3" key="1">
    <citation type="submission" date="2024-11" db="EMBL/GenBank/DDBJ databases">
        <title>Chromosome-level genome assembly of the freshwater bivalve Anodonta woodiana.</title>
        <authorList>
            <person name="Chen X."/>
        </authorList>
    </citation>
    <scope>NUCLEOTIDE SEQUENCE [LARGE SCALE GENOMIC DNA]</scope>
    <source>
        <strain evidence="2">MN2024</strain>
        <tissue evidence="2">Gills</tissue>
    </source>
</reference>
<keyword evidence="3" id="KW-1185">Reference proteome</keyword>